<dbReference type="AlphaFoldDB" id="A0A0W0EWJ8"/>
<proteinExistence type="predicted"/>
<comment type="caution">
    <text evidence="1">The sequence shown here is derived from an EMBL/GenBank/DDBJ whole genome shotgun (WGS) entry which is preliminary data.</text>
</comment>
<name>A0A0W0EWJ8_MONRR</name>
<reference evidence="1 2" key="1">
    <citation type="submission" date="2015-12" db="EMBL/GenBank/DDBJ databases">
        <title>Draft genome sequence of Moniliophthora roreri, the causal agent of frosty pod rot of cacao.</title>
        <authorList>
            <person name="Aime M.C."/>
            <person name="Diaz-Valderrama J.R."/>
            <person name="Kijpornyongpan T."/>
            <person name="Phillips-Mora W."/>
        </authorList>
    </citation>
    <scope>NUCLEOTIDE SEQUENCE [LARGE SCALE GENOMIC DNA]</scope>
    <source>
        <strain evidence="1 2">MCA 2952</strain>
    </source>
</reference>
<gene>
    <name evidence="1" type="ORF">WG66_18972</name>
</gene>
<evidence type="ECO:0000313" key="2">
    <source>
        <dbReference type="Proteomes" id="UP000054988"/>
    </source>
</evidence>
<sequence>MADSMKPRFIIFNDNTIIEPAYASEARSRKRKRVDDVGESELRRSNRYYDERCPEACVLCVEKMLYRVEATLLRRASEREDLVGGSDENPIILNNVEAGDFEELLWALKASPAELEAPFEDKTQVRRLISIASASCALQCTSLRKLAISRLRDVSSNEVLVDTDGLVLLVELAIKHWEIDLLNTVENVWMNRIRSSSSSSPLVIAILTTDRYHMRLPRLAGAAYYAYLQELTTRHTSVSKYGATQIDMDPMLGPVQRARLLAGYWSLNSFWERLRRTPPWSVQCGHRDRCRSVWACRWHTSVVSLRVLSFCQTDVLGILSVVSDLLGADTGLGEGMFPMCRESALGHLQTIQCDLERDAVYHFAGV</sequence>
<dbReference type="EMBL" id="LATX01002477">
    <property type="protein sequence ID" value="KTB28442.1"/>
    <property type="molecule type" value="Genomic_DNA"/>
</dbReference>
<dbReference type="eggNOG" id="ENOG502RBK9">
    <property type="taxonomic scope" value="Eukaryota"/>
</dbReference>
<organism evidence="1 2">
    <name type="scientific">Moniliophthora roreri</name>
    <name type="common">Frosty pod rot fungus</name>
    <name type="synonym">Monilia roreri</name>
    <dbReference type="NCBI Taxonomy" id="221103"/>
    <lineage>
        <taxon>Eukaryota</taxon>
        <taxon>Fungi</taxon>
        <taxon>Dikarya</taxon>
        <taxon>Basidiomycota</taxon>
        <taxon>Agaricomycotina</taxon>
        <taxon>Agaricomycetes</taxon>
        <taxon>Agaricomycetidae</taxon>
        <taxon>Agaricales</taxon>
        <taxon>Marasmiineae</taxon>
        <taxon>Marasmiaceae</taxon>
        <taxon>Moniliophthora</taxon>
    </lineage>
</organism>
<evidence type="ECO:0008006" key="3">
    <source>
        <dbReference type="Google" id="ProtNLM"/>
    </source>
</evidence>
<accession>A0A0W0EWJ8</accession>
<protein>
    <recommendedName>
        <fullName evidence="3">BTB domain-containing protein</fullName>
    </recommendedName>
</protein>
<dbReference type="Proteomes" id="UP000054988">
    <property type="component" value="Unassembled WGS sequence"/>
</dbReference>
<evidence type="ECO:0000313" key="1">
    <source>
        <dbReference type="EMBL" id="KTB28442.1"/>
    </source>
</evidence>